<dbReference type="PANTHER" id="PTHR41313">
    <property type="entry name" value="ADENINE-SPECIFIC METHYLTRANSFERASE"/>
    <property type="match status" value="1"/>
</dbReference>
<dbReference type="InterPro" id="IPR027417">
    <property type="entry name" value="P-loop_NTPase"/>
</dbReference>
<dbReference type="EMBL" id="CACRUK010000028">
    <property type="protein sequence ID" value="VYU34739.1"/>
    <property type="molecule type" value="Genomic_DNA"/>
</dbReference>
<evidence type="ECO:0000313" key="1">
    <source>
        <dbReference type="EMBL" id="VYU34739.1"/>
    </source>
</evidence>
<dbReference type="SUPFAM" id="SSF52540">
    <property type="entry name" value="P-loop containing nucleoside triphosphate hydrolases"/>
    <property type="match status" value="1"/>
</dbReference>
<name>A0A6N3E4W8_MEDGN</name>
<dbReference type="Gene3D" id="3.40.50.300">
    <property type="entry name" value="P-loop containing nucleotide triphosphate hydrolases"/>
    <property type="match status" value="1"/>
</dbReference>
<reference evidence="1" key="1">
    <citation type="submission" date="2019-11" db="EMBL/GenBank/DDBJ databases">
        <authorList>
            <person name="Feng L."/>
        </authorList>
    </citation>
    <scope>NUCLEOTIDE SEQUENCE</scope>
    <source>
        <strain evidence="1">RgnavusLFYP19</strain>
    </source>
</reference>
<organism evidence="1">
    <name type="scientific">Mediterraneibacter gnavus</name>
    <name type="common">Ruminococcus gnavus</name>
    <dbReference type="NCBI Taxonomy" id="33038"/>
    <lineage>
        <taxon>Bacteria</taxon>
        <taxon>Bacillati</taxon>
        <taxon>Bacillota</taxon>
        <taxon>Clostridia</taxon>
        <taxon>Lachnospirales</taxon>
        <taxon>Lachnospiraceae</taxon>
        <taxon>Mediterraneibacter</taxon>
    </lineage>
</organism>
<protein>
    <recommendedName>
        <fullName evidence="2">Helicase C-terminal domain-containing protein</fullName>
    </recommendedName>
</protein>
<gene>
    <name evidence="1" type="ORF">RGLFYP19_01962</name>
</gene>
<proteinExistence type="predicted"/>
<dbReference type="AlphaFoldDB" id="A0A6N3E4W8"/>
<accession>A0A6N3E4W8</accession>
<dbReference type="PANTHER" id="PTHR41313:SF1">
    <property type="entry name" value="DNA METHYLASE ADENINE-SPECIFIC DOMAIN-CONTAINING PROTEIN"/>
    <property type="match status" value="1"/>
</dbReference>
<sequence length="277" mass="31201">MSLLGFFCKKVVGAFAFEVIISIVKFAPEGTGYHAKTRFARFFNLPELISLFKESADIQTSDMLNLPVPEAEYINEVIKPSEIQKSMVERFAERAEMVRSGGVDATIDNMLKITNDGRKCALDQRLINDMLPDEEDSKVNRCVENAFEIWKETAPQKSTQLIFCDLSTPKNDGTFNVYDDVREKLVGRGIPREEIAFIHEATTEAKKAELFAKVRSGQVRILLGSTPKLGAGTNIQDRLIALHHLDCPWKPSDVGRILRTFKIKKNVEVTDNGKDNF</sequence>
<evidence type="ECO:0008006" key="2">
    <source>
        <dbReference type="Google" id="ProtNLM"/>
    </source>
</evidence>
<dbReference type="InterPro" id="IPR052933">
    <property type="entry name" value="DNA_Protect_Modify"/>
</dbReference>